<sequence>MSDVLFVTWDGGGNVPPAVALAHELVGRGHSVRFLGHPTQTATLAATGLDVVPSHHLRPFDSARDYSALRMLGTFADRGTGRDLLGAVADRPADLVVVDALAFGAMDAARRAGLRYAVLEHMYDAAYRSGILGGPMGLNLRLRRLAPRAALDAAAVRVLTTLPELDPTSAPNLRQVGPVVDWSPRVGAEPTVVISLSTFGYGGMARVLQRLVDATEGLDARVLVSTGPVVSPDDLRDRPGVEVHRWLPHAEVLPDASVLVTHGGHGSTMAALAHDVPVLVVPLDPKSDHRVMGRSIQAAGAGATISPKAAPAQLRAALAALLADGPHRGAAARLGAAIRATDAVAAGADALEAAIRDGAGAPGRRAARP</sequence>
<comment type="caution">
    <text evidence="2">The sequence shown here is derived from an EMBL/GenBank/DDBJ whole genome shotgun (WGS) entry which is preliminary data.</text>
</comment>
<dbReference type="RefSeq" id="WP_224121672.1">
    <property type="nucleotide sequence ID" value="NZ_JAIQZJ010000001.1"/>
</dbReference>
<protein>
    <submittedName>
        <fullName evidence="2">Glycosyltransferase</fullName>
    </submittedName>
</protein>
<feature type="domain" description="Erythromycin biosynthesis protein CIII-like C-terminal" evidence="1">
    <location>
        <begin position="210"/>
        <end position="337"/>
    </location>
</feature>
<dbReference type="InterPro" id="IPR050426">
    <property type="entry name" value="Glycosyltransferase_28"/>
</dbReference>
<dbReference type="InterPro" id="IPR002213">
    <property type="entry name" value="UDP_glucos_trans"/>
</dbReference>
<organism evidence="2 3">
    <name type="scientific">Nocardioides mangrovi</name>
    <dbReference type="NCBI Taxonomy" id="2874580"/>
    <lineage>
        <taxon>Bacteria</taxon>
        <taxon>Bacillati</taxon>
        <taxon>Actinomycetota</taxon>
        <taxon>Actinomycetes</taxon>
        <taxon>Propionibacteriales</taxon>
        <taxon>Nocardioidaceae</taxon>
        <taxon>Nocardioides</taxon>
    </lineage>
</organism>
<dbReference type="Pfam" id="PF06722">
    <property type="entry name" value="EryCIII-like_C"/>
    <property type="match status" value="1"/>
</dbReference>
<dbReference type="PANTHER" id="PTHR48050">
    <property type="entry name" value="STEROL 3-BETA-GLUCOSYLTRANSFERASE"/>
    <property type="match status" value="1"/>
</dbReference>
<reference evidence="2 3" key="1">
    <citation type="submission" date="2021-09" db="EMBL/GenBank/DDBJ databases">
        <title>Whole genome sequence of Nocardioides sp. GBK3QG-3.</title>
        <authorList>
            <person name="Tuo L."/>
        </authorList>
    </citation>
    <scope>NUCLEOTIDE SEQUENCE [LARGE SCALE GENOMIC DNA]</scope>
    <source>
        <strain evidence="2 3">GBK3QG-3</strain>
    </source>
</reference>
<evidence type="ECO:0000259" key="1">
    <source>
        <dbReference type="Pfam" id="PF06722"/>
    </source>
</evidence>
<evidence type="ECO:0000313" key="3">
    <source>
        <dbReference type="Proteomes" id="UP000780875"/>
    </source>
</evidence>
<proteinExistence type="predicted"/>
<gene>
    <name evidence="2" type="ORF">K8U61_04005</name>
</gene>
<dbReference type="CDD" id="cd03784">
    <property type="entry name" value="GT1_Gtf-like"/>
    <property type="match status" value="1"/>
</dbReference>
<dbReference type="PANTHER" id="PTHR48050:SF13">
    <property type="entry name" value="STEROL 3-BETA-GLUCOSYLTRANSFERASE UGT80A2"/>
    <property type="match status" value="1"/>
</dbReference>
<evidence type="ECO:0000313" key="2">
    <source>
        <dbReference type="EMBL" id="MBZ5737317.1"/>
    </source>
</evidence>
<dbReference type="InterPro" id="IPR010610">
    <property type="entry name" value="EryCIII-like_C"/>
</dbReference>
<keyword evidence="3" id="KW-1185">Reference proteome</keyword>
<dbReference type="SUPFAM" id="SSF53756">
    <property type="entry name" value="UDP-Glycosyltransferase/glycogen phosphorylase"/>
    <property type="match status" value="1"/>
</dbReference>
<dbReference type="Gene3D" id="3.40.50.2000">
    <property type="entry name" value="Glycogen Phosphorylase B"/>
    <property type="match status" value="2"/>
</dbReference>
<dbReference type="EMBL" id="JAIQZJ010000001">
    <property type="protein sequence ID" value="MBZ5737317.1"/>
    <property type="molecule type" value="Genomic_DNA"/>
</dbReference>
<accession>A0ABS7U8X1</accession>
<name>A0ABS7U8X1_9ACTN</name>
<dbReference type="Proteomes" id="UP000780875">
    <property type="component" value="Unassembled WGS sequence"/>
</dbReference>